<comment type="caution">
    <text evidence="8">The sequence shown here is derived from an EMBL/GenBank/DDBJ whole genome shotgun (WGS) entry which is preliminary data.</text>
</comment>
<dbReference type="Pfam" id="PF13247">
    <property type="entry name" value="Fer4_11"/>
    <property type="match status" value="1"/>
</dbReference>
<dbReference type="SUPFAM" id="SSF54862">
    <property type="entry name" value="4Fe-4S ferredoxins"/>
    <property type="match status" value="1"/>
</dbReference>
<evidence type="ECO:0000256" key="2">
    <source>
        <dbReference type="ARBA" id="ARBA00022485"/>
    </source>
</evidence>
<reference evidence="8" key="1">
    <citation type="journal article" date="2020" name="mSystems">
        <title>Genome- and Community-Level Interaction Insights into Carbon Utilization and Element Cycling Functions of Hydrothermarchaeota in Hydrothermal Sediment.</title>
        <authorList>
            <person name="Zhou Z."/>
            <person name="Liu Y."/>
            <person name="Xu W."/>
            <person name="Pan J."/>
            <person name="Luo Z.H."/>
            <person name="Li M."/>
        </authorList>
    </citation>
    <scope>NUCLEOTIDE SEQUENCE [LARGE SCALE GENOMIC DNA]</scope>
    <source>
        <strain evidence="8">SpSt-479</strain>
    </source>
</reference>
<feature type="domain" description="4Fe-4S ferredoxin-type" evidence="7">
    <location>
        <begin position="85"/>
        <end position="114"/>
    </location>
</feature>
<dbReference type="InterPro" id="IPR017900">
    <property type="entry name" value="4Fe4S_Fe_S_CS"/>
</dbReference>
<organism evidence="8">
    <name type="scientific">Ignavibacterium album</name>
    <dbReference type="NCBI Taxonomy" id="591197"/>
    <lineage>
        <taxon>Bacteria</taxon>
        <taxon>Pseudomonadati</taxon>
        <taxon>Ignavibacteriota</taxon>
        <taxon>Ignavibacteria</taxon>
        <taxon>Ignavibacteriales</taxon>
        <taxon>Ignavibacteriaceae</taxon>
        <taxon>Ignavibacterium</taxon>
    </lineage>
</organism>
<feature type="domain" description="4Fe-4S ferredoxin-type" evidence="7">
    <location>
        <begin position="53"/>
        <end position="84"/>
    </location>
</feature>
<dbReference type="CDD" id="cd10561">
    <property type="entry name" value="HybA_like"/>
    <property type="match status" value="1"/>
</dbReference>
<evidence type="ECO:0000256" key="6">
    <source>
        <dbReference type="ARBA" id="ARBA00023014"/>
    </source>
</evidence>
<dbReference type="RefSeq" id="WP_304145799.1">
    <property type="nucleotide sequence ID" value="NZ_JAOAIE010000059.1"/>
</dbReference>
<keyword evidence="5" id="KW-0408">Iron</keyword>
<dbReference type="PROSITE" id="PS00198">
    <property type="entry name" value="4FE4S_FER_1"/>
    <property type="match status" value="1"/>
</dbReference>
<dbReference type="Gene3D" id="3.30.70.20">
    <property type="match status" value="2"/>
</dbReference>
<evidence type="ECO:0000256" key="5">
    <source>
        <dbReference type="ARBA" id="ARBA00023004"/>
    </source>
</evidence>
<dbReference type="PROSITE" id="PS51379">
    <property type="entry name" value="4FE4S_FER_2"/>
    <property type="match status" value="3"/>
</dbReference>
<evidence type="ECO:0000256" key="3">
    <source>
        <dbReference type="ARBA" id="ARBA00022723"/>
    </source>
</evidence>
<dbReference type="EMBL" id="DSUJ01000008">
    <property type="protein sequence ID" value="HFI90524.1"/>
    <property type="molecule type" value="Genomic_DNA"/>
</dbReference>
<evidence type="ECO:0000313" key="8">
    <source>
        <dbReference type="EMBL" id="HFI90524.1"/>
    </source>
</evidence>
<dbReference type="AlphaFoldDB" id="A0A7V2ZIB1"/>
<proteinExistence type="predicted"/>
<dbReference type="GO" id="GO:0030313">
    <property type="term" value="C:cell envelope"/>
    <property type="evidence" value="ECO:0007669"/>
    <property type="project" value="UniProtKB-SubCell"/>
</dbReference>
<dbReference type="InterPro" id="IPR017896">
    <property type="entry name" value="4Fe4S_Fe-S-bd"/>
</dbReference>
<dbReference type="PANTHER" id="PTHR43545:SF4">
    <property type="entry name" value="IRON-SULFUR PROTEIN"/>
    <property type="match status" value="1"/>
</dbReference>
<gene>
    <name evidence="8" type="ORF">ENS31_03210</name>
</gene>
<sequence>MKKQKAILFDVTLCAGCGECYNACKEANHLPETSDDFLKDHLSANTYTVVEEYGDVYARKMCMHCVDPTCVSVCPVGAMEKTELGPVIYDGDKCLGCRYCMQACPHHIPRYEWNKVNPKVKKCIMCYERVKNGLQTACAEACPTGATLFGDRDELIKIAHERLSGDPDTYYQKIYGLEEAGGTDVLVISPVPFDQLGFAENLPKEALPTYTAKALEKIPGVVAGGGVFLAAMYWLTKRKNQIAAEEKQNKLNSNSGDEK</sequence>
<feature type="domain" description="4Fe-4S ferredoxin-type" evidence="7">
    <location>
        <begin position="5"/>
        <end position="35"/>
    </location>
</feature>
<accession>A0A7V2ZIB1</accession>
<keyword evidence="6" id="KW-0411">Iron-sulfur</keyword>
<dbReference type="GO" id="GO:0046872">
    <property type="term" value="F:metal ion binding"/>
    <property type="evidence" value="ECO:0007669"/>
    <property type="project" value="UniProtKB-KW"/>
</dbReference>
<keyword evidence="2" id="KW-0004">4Fe-4S</keyword>
<keyword evidence="3" id="KW-0479">Metal-binding</keyword>
<dbReference type="PANTHER" id="PTHR43545">
    <property type="entry name" value="FORMATE DEHYDROGENASE, NITRATE-INDUCIBLE, IRON-SULFUR SUBUNIT"/>
    <property type="match status" value="1"/>
</dbReference>
<comment type="subcellular location">
    <subcellularLocation>
        <location evidence="1">Cell envelope</location>
    </subcellularLocation>
</comment>
<dbReference type="InterPro" id="IPR051555">
    <property type="entry name" value="FDH_Electron_Transfer_Unit"/>
</dbReference>
<evidence type="ECO:0000256" key="1">
    <source>
        <dbReference type="ARBA" id="ARBA00004196"/>
    </source>
</evidence>
<name>A0A7V2ZIB1_9BACT</name>
<protein>
    <submittedName>
        <fullName evidence="8">4Fe-4S dicluster domain-containing protein</fullName>
    </submittedName>
</protein>
<evidence type="ECO:0000256" key="4">
    <source>
        <dbReference type="ARBA" id="ARBA00022737"/>
    </source>
</evidence>
<keyword evidence="4" id="KW-0677">Repeat</keyword>
<dbReference type="GO" id="GO:0051539">
    <property type="term" value="F:4 iron, 4 sulfur cluster binding"/>
    <property type="evidence" value="ECO:0007669"/>
    <property type="project" value="UniProtKB-KW"/>
</dbReference>
<evidence type="ECO:0000259" key="7">
    <source>
        <dbReference type="PROSITE" id="PS51379"/>
    </source>
</evidence>